<gene>
    <name evidence="1" type="ORF">F6W96_01405</name>
</gene>
<protein>
    <submittedName>
        <fullName evidence="1">WXG100 family type VII secretion target</fullName>
    </submittedName>
</protein>
<dbReference type="Proteomes" id="UP000500953">
    <property type="component" value="Chromosome"/>
</dbReference>
<reference evidence="1 2" key="1">
    <citation type="journal article" date="2019" name="ACS Chem. Biol.">
        <title>Identification and Mobilization of a Cryptic Antibiotic Biosynthesis Gene Locus from a Human-Pathogenic Nocardia Isolate.</title>
        <authorList>
            <person name="Herisse M."/>
            <person name="Ishida K."/>
            <person name="Porter J.L."/>
            <person name="Howden B."/>
            <person name="Hertweck C."/>
            <person name="Stinear T.P."/>
            <person name="Pidot S.J."/>
        </authorList>
    </citation>
    <scope>NUCLEOTIDE SEQUENCE [LARGE SCALE GENOMIC DNA]</scope>
    <source>
        <strain evidence="1 2">AUSMDU00012715</strain>
    </source>
</reference>
<evidence type="ECO:0000313" key="1">
    <source>
        <dbReference type="EMBL" id="QIS17169.1"/>
    </source>
</evidence>
<sequence>MNSASTRSGCGKRLDSPPIRRKLLRERLKHLEDTVGKRLLAEGWDGTAAVGCDGSWSEWKQGADAIADALEESALEPADAAYSYEAQEHANRDAITRAGLDVPGSGRSA</sequence>
<dbReference type="SUPFAM" id="SSF140453">
    <property type="entry name" value="EsxAB dimer-like"/>
    <property type="match status" value="1"/>
</dbReference>
<dbReference type="AlphaFoldDB" id="A0A6G9YV09"/>
<dbReference type="Pfam" id="PF06013">
    <property type="entry name" value="WXG100"/>
    <property type="match status" value="1"/>
</dbReference>
<name>A0A6G9YV09_9NOCA</name>
<evidence type="ECO:0000313" key="2">
    <source>
        <dbReference type="Proteomes" id="UP000500953"/>
    </source>
</evidence>
<proteinExistence type="predicted"/>
<dbReference type="Gene3D" id="1.10.287.1060">
    <property type="entry name" value="ESAT-6-like"/>
    <property type="match status" value="1"/>
</dbReference>
<accession>A0A6G9YV09</accession>
<dbReference type="InterPro" id="IPR010310">
    <property type="entry name" value="T7SS_ESAT-6-like"/>
</dbReference>
<organism evidence="1 2">
    <name type="scientific">Nocardia terpenica</name>
    <dbReference type="NCBI Taxonomy" id="455432"/>
    <lineage>
        <taxon>Bacteria</taxon>
        <taxon>Bacillati</taxon>
        <taxon>Actinomycetota</taxon>
        <taxon>Actinomycetes</taxon>
        <taxon>Mycobacteriales</taxon>
        <taxon>Nocardiaceae</taxon>
        <taxon>Nocardia</taxon>
    </lineage>
</organism>
<dbReference type="InterPro" id="IPR036689">
    <property type="entry name" value="ESAT-6-like_sf"/>
</dbReference>
<dbReference type="EMBL" id="CP046173">
    <property type="protein sequence ID" value="QIS17169.1"/>
    <property type="molecule type" value="Genomic_DNA"/>
</dbReference>